<comment type="subcellular location">
    <subcellularLocation>
        <location evidence="1 11">Cell outer membrane</location>
        <topology evidence="1 11">Multi-pass membrane protein</topology>
    </subcellularLocation>
</comment>
<dbReference type="InterPro" id="IPR036942">
    <property type="entry name" value="Beta-barrel_TonB_sf"/>
</dbReference>
<dbReference type="InterPro" id="IPR012910">
    <property type="entry name" value="Plug_dom"/>
</dbReference>
<evidence type="ECO:0000256" key="13">
    <source>
        <dbReference type="SAM" id="SignalP"/>
    </source>
</evidence>
<keyword evidence="6" id="KW-0408">Iron</keyword>
<dbReference type="Pfam" id="PF00593">
    <property type="entry name" value="TonB_dep_Rec_b-barrel"/>
    <property type="match status" value="1"/>
</dbReference>
<evidence type="ECO:0000256" key="7">
    <source>
        <dbReference type="ARBA" id="ARBA00023065"/>
    </source>
</evidence>
<evidence type="ECO:0000256" key="4">
    <source>
        <dbReference type="ARBA" id="ARBA00022496"/>
    </source>
</evidence>
<dbReference type="Gene3D" id="2.40.170.20">
    <property type="entry name" value="TonB-dependent receptor, beta-barrel domain"/>
    <property type="match status" value="1"/>
</dbReference>
<keyword evidence="5 11" id="KW-0812">Transmembrane</keyword>
<dbReference type="Pfam" id="PF07715">
    <property type="entry name" value="Plug"/>
    <property type="match status" value="1"/>
</dbReference>
<keyword evidence="7" id="KW-0406">Ion transport</keyword>
<keyword evidence="13" id="KW-0732">Signal</keyword>
<reference evidence="16 17" key="1">
    <citation type="submission" date="2024-05" db="EMBL/GenBank/DDBJ databases">
        <authorList>
            <person name="Liu Q."/>
            <person name="Xin Y.-H."/>
        </authorList>
    </citation>
    <scope>NUCLEOTIDE SEQUENCE [LARGE SCALE GENOMIC DNA]</scope>
    <source>
        <strain evidence="16 17">CGMCC 1.10181</strain>
    </source>
</reference>
<dbReference type="PANTHER" id="PTHR32552">
    <property type="entry name" value="FERRICHROME IRON RECEPTOR-RELATED"/>
    <property type="match status" value="1"/>
</dbReference>
<evidence type="ECO:0000256" key="1">
    <source>
        <dbReference type="ARBA" id="ARBA00004571"/>
    </source>
</evidence>
<keyword evidence="9 11" id="KW-0472">Membrane</keyword>
<feature type="signal peptide" evidence="13">
    <location>
        <begin position="1"/>
        <end position="27"/>
    </location>
</feature>
<comment type="caution">
    <text evidence="16">The sequence shown here is derived from an EMBL/GenBank/DDBJ whole genome shotgun (WGS) entry which is preliminary data.</text>
</comment>
<evidence type="ECO:0000313" key="17">
    <source>
        <dbReference type="Proteomes" id="UP001419910"/>
    </source>
</evidence>
<gene>
    <name evidence="16" type="ORF">ABC974_16780</name>
</gene>
<evidence type="ECO:0000256" key="2">
    <source>
        <dbReference type="ARBA" id="ARBA00022448"/>
    </source>
</evidence>
<dbReference type="EMBL" id="JBDIME010000016">
    <property type="protein sequence ID" value="MEN2791292.1"/>
    <property type="molecule type" value="Genomic_DNA"/>
</dbReference>
<dbReference type="Proteomes" id="UP001419910">
    <property type="component" value="Unassembled WGS sequence"/>
</dbReference>
<dbReference type="InterPro" id="IPR039426">
    <property type="entry name" value="TonB-dep_rcpt-like"/>
</dbReference>
<evidence type="ECO:0000259" key="15">
    <source>
        <dbReference type="Pfam" id="PF07715"/>
    </source>
</evidence>
<accession>A0ABU9Y654</accession>
<evidence type="ECO:0000256" key="6">
    <source>
        <dbReference type="ARBA" id="ARBA00023004"/>
    </source>
</evidence>
<keyword evidence="3 11" id="KW-1134">Transmembrane beta strand</keyword>
<dbReference type="RefSeq" id="WP_343892452.1">
    <property type="nucleotide sequence ID" value="NZ_BAAAEH010000059.1"/>
</dbReference>
<organism evidence="16 17">
    <name type="scientific">Sphingomonas oligophenolica</name>
    <dbReference type="NCBI Taxonomy" id="301154"/>
    <lineage>
        <taxon>Bacteria</taxon>
        <taxon>Pseudomonadati</taxon>
        <taxon>Pseudomonadota</taxon>
        <taxon>Alphaproteobacteria</taxon>
        <taxon>Sphingomonadales</taxon>
        <taxon>Sphingomonadaceae</taxon>
        <taxon>Sphingomonas</taxon>
    </lineage>
</organism>
<keyword evidence="8 12" id="KW-0798">TonB box</keyword>
<feature type="domain" description="TonB-dependent receptor-like beta-barrel" evidence="14">
    <location>
        <begin position="272"/>
        <end position="703"/>
    </location>
</feature>
<keyword evidence="16" id="KW-0675">Receptor</keyword>
<proteinExistence type="inferred from homology"/>
<dbReference type="PROSITE" id="PS52016">
    <property type="entry name" value="TONB_DEPENDENT_REC_3"/>
    <property type="match status" value="1"/>
</dbReference>
<protein>
    <submittedName>
        <fullName evidence="16">TonB-dependent receptor</fullName>
    </submittedName>
</protein>
<sequence>MFNKVAKGVFLTSAAIAALGVSSAASAQASAAAPAAAPVEDQASDIIVTAQRRDQGKQDVPITVSVLGEGLIQDAHLVSVGDVVQRTPGIGFNGFPASEPRIAIRGVGSSSRGASGDPSSAVFVDEIYNGRPSGIAFDPFDIARIEVLKGPQGTLFGRNVTGGAINIVTNRPNLRALDVSAEGTYGNYNQTDLAGYVNVPLQEGIAALRLGGALHRHDGYTDRIDAAGDKIGELDNQNTWSARGQLLVEPAANVRFHLTAETVTDRNKGPGNRIPQYMQPSGGFVDRFFVDPFQYKTYATIDGKQNRDVWDVRFKSELDLSFATLSYLGSFKHIRYVSNYDFDGSLDKNTAVGQTRDVDGGDDEKSDLFSHEFQMKSLPGSKITWVAGIYNYNAHTFRIDSNRSLRNPAIRTESITQDATTNSWAGYVDATVPITDTVNVFGGLRYTNDDKTAHSIGTFNVSQVFFVSTPYDVTASKSWGALSWRAGADIHLSRNLMLYGSVARGFKSGGFQDTPADAADAALAVNPETVTSYEVGQRGKFFRGRVTWNNSFFYSKYDNLQNRVQDPNGTALIFNAFATIYGYETELNIDVGAGLRLDATYAYTHARYDDFPVFIGAVSANYKGNRLDYTPDHKATVSPSYTYDFAGGSSLQVAADYSFTSRIYDNESNNIYNTRPPTNFIDARVVFKAPGNHWTVSLWGKNLTKEFTKTYDGNISGVVIAAYAPPRTYGATVRWKY</sequence>
<evidence type="ECO:0000256" key="12">
    <source>
        <dbReference type="RuleBase" id="RU003357"/>
    </source>
</evidence>
<dbReference type="CDD" id="cd01347">
    <property type="entry name" value="ligand_gated_channel"/>
    <property type="match status" value="1"/>
</dbReference>
<evidence type="ECO:0000259" key="14">
    <source>
        <dbReference type="Pfam" id="PF00593"/>
    </source>
</evidence>
<keyword evidence="17" id="KW-1185">Reference proteome</keyword>
<feature type="chain" id="PRO_5045216334" evidence="13">
    <location>
        <begin position="28"/>
        <end position="737"/>
    </location>
</feature>
<evidence type="ECO:0000256" key="9">
    <source>
        <dbReference type="ARBA" id="ARBA00023136"/>
    </source>
</evidence>
<keyword evidence="4" id="KW-0410">Iron transport</keyword>
<comment type="similarity">
    <text evidence="11 12">Belongs to the TonB-dependent receptor family.</text>
</comment>
<evidence type="ECO:0000313" key="16">
    <source>
        <dbReference type="EMBL" id="MEN2791292.1"/>
    </source>
</evidence>
<evidence type="ECO:0000256" key="11">
    <source>
        <dbReference type="PROSITE-ProRule" id="PRU01360"/>
    </source>
</evidence>
<feature type="domain" description="TonB-dependent receptor plug" evidence="15">
    <location>
        <begin position="57"/>
        <end position="164"/>
    </location>
</feature>
<evidence type="ECO:0000256" key="5">
    <source>
        <dbReference type="ARBA" id="ARBA00022692"/>
    </source>
</evidence>
<evidence type="ECO:0000256" key="10">
    <source>
        <dbReference type="ARBA" id="ARBA00023237"/>
    </source>
</evidence>
<dbReference type="InterPro" id="IPR000531">
    <property type="entry name" value="Beta-barrel_TonB"/>
</dbReference>
<name>A0ABU9Y654_9SPHN</name>
<keyword evidence="2 11" id="KW-0813">Transport</keyword>
<dbReference type="PANTHER" id="PTHR32552:SF81">
    <property type="entry name" value="TONB-DEPENDENT OUTER MEMBRANE RECEPTOR"/>
    <property type="match status" value="1"/>
</dbReference>
<evidence type="ECO:0000256" key="8">
    <source>
        <dbReference type="ARBA" id="ARBA00023077"/>
    </source>
</evidence>
<evidence type="ECO:0000256" key="3">
    <source>
        <dbReference type="ARBA" id="ARBA00022452"/>
    </source>
</evidence>
<keyword evidence="10 11" id="KW-0998">Cell outer membrane</keyword>
<dbReference type="SUPFAM" id="SSF56935">
    <property type="entry name" value="Porins"/>
    <property type="match status" value="1"/>
</dbReference>